<reference evidence="2" key="1">
    <citation type="submission" date="2019-08" db="EMBL/GenBank/DDBJ databases">
        <title>The genome of the North American firefly Photinus pyralis.</title>
        <authorList>
            <consortium name="Photinus pyralis genome working group"/>
            <person name="Fallon T.R."/>
            <person name="Sander Lower S.E."/>
            <person name="Weng J.-K."/>
        </authorList>
    </citation>
    <scope>NUCLEOTIDE SEQUENCE</scope>
    <source>
        <strain evidence="2">TRF0915ILg1</strain>
        <tissue evidence="2">Whole body</tissue>
    </source>
</reference>
<dbReference type="EMBL" id="VTPC01007904">
    <property type="protein sequence ID" value="KAF2893540.1"/>
    <property type="molecule type" value="Genomic_DNA"/>
</dbReference>
<evidence type="ECO:0000313" key="3">
    <source>
        <dbReference type="Proteomes" id="UP000801492"/>
    </source>
</evidence>
<keyword evidence="3" id="KW-1185">Reference proteome</keyword>
<evidence type="ECO:0000313" key="2">
    <source>
        <dbReference type="EMBL" id="KAF2893540.1"/>
    </source>
</evidence>
<accession>A0A8K0CTU4</accession>
<sequence length="134" mass="15746">ELQRKIRKKIRQAKEQYMTSKSKEIVDLNSRHDTFDVHKKIKEATGRYKKMSARHRKTAKKYFPKTQGPEITQSQVEYAIKTAKGGKAPGSDEIPMKLLEVMEKIFLIEFFNKTYNTRIIPNKWLISSLTSERL</sequence>
<comment type="caution">
    <text evidence="2">The sequence shown here is derived from an EMBL/GenBank/DDBJ whole genome shotgun (WGS) entry which is preliminary data.</text>
</comment>
<feature type="region of interest" description="Disordered" evidence="1">
    <location>
        <begin position="47"/>
        <end position="66"/>
    </location>
</feature>
<feature type="compositionally biased region" description="Basic residues" evidence="1">
    <location>
        <begin position="47"/>
        <end position="63"/>
    </location>
</feature>
<dbReference type="Proteomes" id="UP000801492">
    <property type="component" value="Unassembled WGS sequence"/>
</dbReference>
<gene>
    <name evidence="2" type="ORF">ILUMI_12633</name>
</gene>
<feature type="non-terminal residue" evidence="2">
    <location>
        <position position="1"/>
    </location>
</feature>
<evidence type="ECO:0000256" key="1">
    <source>
        <dbReference type="SAM" id="MobiDB-lite"/>
    </source>
</evidence>
<protein>
    <submittedName>
        <fullName evidence="2">Uncharacterized protein</fullName>
    </submittedName>
</protein>
<name>A0A8K0CTU4_IGNLU</name>
<dbReference type="AlphaFoldDB" id="A0A8K0CTU4"/>
<proteinExistence type="predicted"/>
<organism evidence="2 3">
    <name type="scientific">Ignelater luminosus</name>
    <name type="common">Cucubano</name>
    <name type="synonym">Pyrophorus luminosus</name>
    <dbReference type="NCBI Taxonomy" id="2038154"/>
    <lineage>
        <taxon>Eukaryota</taxon>
        <taxon>Metazoa</taxon>
        <taxon>Ecdysozoa</taxon>
        <taxon>Arthropoda</taxon>
        <taxon>Hexapoda</taxon>
        <taxon>Insecta</taxon>
        <taxon>Pterygota</taxon>
        <taxon>Neoptera</taxon>
        <taxon>Endopterygota</taxon>
        <taxon>Coleoptera</taxon>
        <taxon>Polyphaga</taxon>
        <taxon>Elateriformia</taxon>
        <taxon>Elateroidea</taxon>
        <taxon>Elateridae</taxon>
        <taxon>Agrypninae</taxon>
        <taxon>Pyrophorini</taxon>
        <taxon>Ignelater</taxon>
    </lineage>
</organism>